<gene>
    <name evidence="2" type="ORF">III_05717</name>
</gene>
<keyword evidence="1" id="KW-1133">Transmembrane helix</keyword>
<accession>A0ABC9QW98</accession>
<dbReference type="RefSeq" id="WP_002169782.1">
    <property type="nucleotide sequence ID" value="NZ_JH792253.1"/>
</dbReference>
<evidence type="ECO:0000313" key="2">
    <source>
        <dbReference type="EMBL" id="EJR29948.1"/>
    </source>
</evidence>
<name>A0ABC9QW98_BACMY</name>
<keyword evidence="1" id="KW-0472">Membrane</keyword>
<proteinExistence type="predicted"/>
<evidence type="ECO:0000256" key="1">
    <source>
        <dbReference type="SAM" id="Phobius"/>
    </source>
</evidence>
<feature type="transmembrane region" description="Helical" evidence="1">
    <location>
        <begin position="58"/>
        <end position="77"/>
    </location>
</feature>
<dbReference type="Proteomes" id="UP000006976">
    <property type="component" value="Unassembled WGS sequence"/>
</dbReference>
<keyword evidence="1" id="KW-0812">Transmembrane</keyword>
<feature type="transmembrane region" description="Helical" evidence="1">
    <location>
        <begin position="115"/>
        <end position="133"/>
    </location>
</feature>
<feature type="transmembrane region" description="Helical" evidence="1">
    <location>
        <begin position="84"/>
        <end position="103"/>
    </location>
</feature>
<sequence>MGFILPWFLGLWLYKREPKIIILIAPIGIAVAFLINDWDSNYFWQFKPVFRNVALSALPLNMGLYPITVCFFIYLIVKKTFHTFFLFFIFTLFLTGLEGILLHLGRVKYFNDWNIFWTCISYFMAIFIIYGYSRILIRYQILKDIS</sequence>
<organism evidence="2 3">
    <name type="scientific">Bacillus mycoides</name>
    <dbReference type="NCBI Taxonomy" id="1405"/>
    <lineage>
        <taxon>Bacteria</taxon>
        <taxon>Bacillati</taxon>
        <taxon>Bacillota</taxon>
        <taxon>Bacilli</taxon>
        <taxon>Bacillales</taxon>
        <taxon>Bacillaceae</taxon>
        <taxon>Bacillus</taxon>
        <taxon>Bacillus cereus group</taxon>
    </lineage>
</organism>
<comment type="caution">
    <text evidence="2">The sequence shown here is derived from an EMBL/GenBank/DDBJ whole genome shotgun (WGS) entry which is preliminary data.</text>
</comment>
<evidence type="ECO:0000313" key="3">
    <source>
        <dbReference type="Proteomes" id="UP000006976"/>
    </source>
</evidence>
<dbReference type="AlphaFoldDB" id="A0ABC9QW98"/>
<reference evidence="2 3" key="1">
    <citation type="submission" date="2012-04" db="EMBL/GenBank/DDBJ databases">
        <title>The Genome Sequence of Bacillus cereus VD078.</title>
        <authorList>
            <consortium name="The Broad Institute Genome Sequencing Platform"/>
            <consortium name="The Broad Institute Genome Sequencing Center for Infectious Disease"/>
            <person name="Feldgarden M."/>
            <person name="Van der Auwera G.A."/>
            <person name="Mahillon J."/>
            <person name="Duprez V."/>
            <person name="Timmery S."/>
            <person name="Mattelet C."/>
            <person name="Dierick K."/>
            <person name="Sun M."/>
            <person name="Yu Z."/>
            <person name="Zhu L."/>
            <person name="Hu X."/>
            <person name="Shank E.B."/>
            <person name="Swiecicka I."/>
            <person name="Hansen B.M."/>
            <person name="Andrup L."/>
            <person name="Young S.K."/>
            <person name="Zeng Q."/>
            <person name="Gargeya S."/>
            <person name="Fitzgerald M."/>
            <person name="Haas B."/>
            <person name="Abouelleil A."/>
            <person name="Alvarado L."/>
            <person name="Arachchi H.M."/>
            <person name="Berlin A."/>
            <person name="Chapman S.B."/>
            <person name="Goldberg J."/>
            <person name="Griggs A."/>
            <person name="Gujja S."/>
            <person name="Hansen M."/>
            <person name="Howarth C."/>
            <person name="Imamovic A."/>
            <person name="Larimer J."/>
            <person name="McCowen C."/>
            <person name="Montmayeur A."/>
            <person name="Murphy C."/>
            <person name="Neiman D."/>
            <person name="Pearson M."/>
            <person name="Priest M."/>
            <person name="Roberts A."/>
            <person name="Saif S."/>
            <person name="Shea T."/>
            <person name="Sisk P."/>
            <person name="Sykes S."/>
            <person name="Wortman J."/>
            <person name="Nusbaum C."/>
            <person name="Birren B."/>
        </authorList>
    </citation>
    <scope>NUCLEOTIDE SEQUENCE [LARGE SCALE GENOMIC DNA]</scope>
    <source>
        <strain evidence="2 3">VD078</strain>
    </source>
</reference>
<protein>
    <recommendedName>
        <fullName evidence="4">Group-specific protein</fullName>
    </recommendedName>
</protein>
<evidence type="ECO:0008006" key="4">
    <source>
        <dbReference type="Google" id="ProtNLM"/>
    </source>
</evidence>
<dbReference type="EMBL" id="AHEV01000051">
    <property type="protein sequence ID" value="EJR29948.1"/>
    <property type="molecule type" value="Genomic_DNA"/>
</dbReference>
<feature type="transmembrane region" description="Helical" evidence="1">
    <location>
        <begin position="20"/>
        <end position="38"/>
    </location>
</feature>